<proteinExistence type="predicted"/>
<gene>
    <name evidence="1" type="ORF">PEVE_00019699</name>
</gene>
<accession>A0ABN8SH92</accession>
<name>A0ABN8SH92_9CNID</name>
<dbReference type="EMBL" id="CALNXI010002656">
    <property type="protein sequence ID" value="CAH3189747.1"/>
    <property type="molecule type" value="Genomic_DNA"/>
</dbReference>
<comment type="caution">
    <text evidence="1">The sequence shown here is derived from an EMBL/GenBank/DDBJ whole genome shotgun (WGS) entry which is preliminary data.</text>
</comment>
<reference evidence="1 2" key="1">
    <citation type="submission" date="2022-05" db="EMBL/GenBank/DDBJ databases">
        <authorList>
            <consortium name="Genoscope - CEA"/>
            <person name="William W."/>
        </authorList>
    </citation>
    <scope>NUCLEOTIDE SEQUENCE [LARGE SCALE GENOMIC DNA]</scope>
</reference>
<protein>
    <submittedName>
        <fullName evidence="1">Uncharacterized protein</fullName>
    </submittedName>
</protein>
<keyword evidence="2" id="KW-1185">Reference proteome</keyword>
<organism evidence="1 2">
    <name type="scientific">Porites evermanni</name>
    <dbReference type="NCBI Taxonomy" id="104178"/>
    <lineage>
        <taxon>Eukaryota</taxon>
        <taxon>Metazoa</taxon>
        <taxon>Cnidaria</taxon>
        <taxon>Anthozoa</taxon>
        <taxon>Hexacorallia</taxon>
        <taxon>Scleractinia</taxon>
        <taxon>Fungiina</taxon>
        <taxon>Poritidae</taxon>
        <taxon>Porites</taxon>
    </lineage>
</organism>
<sequence>MKEWLLSDWMPWYSPQPDFSTIGVNRVETYKMPGKSAPPAHMRASATDDVEGIIALKYEMLGDIFDVKQYLDARPKILSELTDPRSRPRSGIFFY</sequence>
<evidence type="ECO:0000313" key="1">
    <source>
        <dbReference type="EMBL" id="CAH3189747.1"/>
    </source>
</evidence>
<dbReference type="Proteomes" id="UP001159427">
    <property type="component" value="Unassembled WGS sequence"/>
</dbReference>
<evidence type="ECO:0000313" key="2">
    <source>
        <dbReference type="Proteomes" id="UP001159427"/>
    </source>
</evidence>